<evidence type="ECO:0000256" key="3">
    <source>
        <dbReference type="ARBA" id="ARBA00022946"/>
    </source>
</evidence>
<keyword evidence="3" id="KW-0809">Transit peptide</keyword>
<evidence type="ECO:0000313" key="7">
    <source>
        <dbReference type="Proteomes" id="UP000032180"/>
    </source>
</evidence>
<reference evidence="7" key="2">
    <citation type="submission" date="2013-12" db="EMBL/GenBank/DDBJ databases">
        <authorList>
            <person name="Yu Y."/>
            <person name="Lee S."/>
            <person name="de Baynast K."/>
            <person name="Wissotski M."/>
            <person name="Liu L."/>
            <person name="Talag J."/>
            <person name="Goicoechea J."/>
            <person name="Angelova A."/>
            <person name="Jetty R."/>
            <person name="Kudrna D."/>
            <person name="Golser W."/>
            <person name="Rivera L."/>
            <person name="Zhang J."/>
            <person name="Wing R."/>
        </authorList>
    </citation>
    <scope>NUCLEOTIDE SEQUENCE</scope>
</reference>
<feature type="region of interest" description="Disordered" evidence="5">
    <location>
        <begin position="120"/>
        <end position="139"/>
    </location>
</feature>
<dbReference type="HOGENOM" id="CLU_002706_49_0_1"/>
<reference evidence="6 7" key="1">
    <citation type="submission" date="2012-08" db="EMBL/GenBank/DDBJ databases">
        <title>Oryza genome evolution.</title>
        <authorList>
            <person name="Wing R.A."/>
        </authorList>
    </citation>
    <scope>NUCLEOTIDE SEQUENCE</scope>
</reference>
<dbReference type="EnsemblPlants" id="LPERR05G08200.1">
    <property type="protein sequence ID" value="LPERR05G08200.1"/>
    <property type="gene ID" value="LPERR05G08200"/>
</dbReference>
<evidence type="ECO:0000256" key="5">
    <source>
        <dbReference type="SAM" id="MobiDB-lite"/>
    </source>
</evidence>
<accession>A0A0D9WEQ0</accession>
<organism evidence="6 7">
    <name type="scientific">Leersia perrieri</name>
    <dbReference type="NCBI Taxonomy" id="77586"/>
    <lineage>
        <taxon>Eukaryota</taxon>
        <taxon>Viridiplantae</taxon>
        <taxon>Streptophyta</taxon>
        <taxon>Embryophyta</taxon>
        <taxon>Tracheophyta</taxon>
        <taxon>Spermatophyta</taxon>
        <taxon>Magnoliopsida</taxon>
        <taxon>Liliopsida</taxon>
        <taxon>Poales</taxon>
        <taxon>Poaceae</taxon>
        <taxon>BOP clade</taxon>
        <taxon>Oryzoideae</taxon>
        <taxon>Oryzeae</taxon>
        <taxon>Oryzinae</taxon>
        <taxon>Leersia</taxon>
    </lineage>
</organism>
<feature type="compositionally biased region" description="Acidic residues" evidence="5">
    <location>
        <begin position="125"/>
        <end position="136"/>
    </location>
</feature>
<comment type="similarity">
    <text evidence="1">Belongs to the PPR family. P subfamily.</text>
</comment>
<dbReference type="AlphaFoldDB" id="A0A0D9WEQ0"/>
<sequence>MALRAHPLLSSSSSPFSPPTLPIPRLRLLQPSRPSKRPSHSCSRSAIPARRNYRPGGHRFSGQQDDAPGDEDDKWRWAPSSGDDGDSVGGLGWGDAARGGEVGEWDPPVSPFRGRVEVVHHHHEEEEEEEEEDEDGIGSAWSDPAFFLRSLEEEGQASSVSITTAAMEEILAFARSPAAGGQAFARFLAGYGSGALSVEECVELMRRMGEEGLALGCLHLLRWMLASEEPLLSSPKAWLLAVVALGRAQVADEVMEIVESLPRERRFGEVVLYNAAMSSLAYCGRYDDAWKIFKLIEENNIQPDHMTSLIVLNVMNKSSTSAKEAWEFFQLMDRKGVKWSLDTCISLIKIFCDEGLKTEALIIQKEKKDEFWKNRKKRSMMNQVYGYPRKKFL</sequence>
<reference evidence="6" key="3">
    <citation type="submission" date="2015-04" db="UniProtKB">
        <authorList>
            <consortium name="EnsemblPlants"/>
        </authorList>
    </citation>
    <scope>IDENTIFICATION</scope>
</reference>
<dbReference type="PANTHER" id="PTHR47447:SF23">
    <property type="entry name" value="PENTACOTRIPEPTIDE-REPEAT REGION OF PRORP DOMAIN-CONTAINING PROTEIN"/>
    <property type="match status" value="1"/>
</dbReference>
<feature type="region of interest" description="Disordered" evidence="5">
    <location>
        <begin position="1"/>
        <end position="112"/>
    </location>
</feature>
<dbReference type="PROSITE" id="PS51375">
    <property type="entry name" value="PPR"/>
    <property type="match status" value="1"/>
</dbReference>
<dbReference type="STRING" id="77586.A0A0D9WEQ0"/>
<name>A0A0D9WEQ0_9ORYZ</name>
<keyword evidence="7" id="KW-1185">Reference proteome</keyword>
<dbReference type="Proteomes" id="UP000032180">
    <property type="component" value="Chromosome 5"/>
</dbReference>
<dbReference type="InterPro" id="IPR002885">
    <property type="entry name" value="PPR_rpt"/>
</dbReference>
<dbReference type="Pfam" id="PF01535">
    <property type="entry name" value="PPR"/>
    <property type="match status" value="1"/>
</dbReference>
<feature type="repeat" description="PPR" evidence="4">
    <location>
        <begin position="269"/>
        <end position="303"/>
    </location>
</feature>
<evidence type="ECO:0008006" key="8">
    <source>
        <dbReference type="Google" id="ProtNLM"/>
    </source>
</evidence>
<evidence type="ECO:0000256" key="4">
    <source>
        <dbReference type="PROSITE-ProRule" id="PRU00708"/>
    </source>
</evidence>
<keyword evidence="2" id="KW-0677">Repeat</keyword>
<dbReference type="eggNOG" id="KOG4197">
    <property type="taxonomic scope" value="Eukaryota"/>
</dbReference>
<dbReference type="NCBIfam" id="TIGR00756">
    <property type="entry name" value="PPR"/>
    <property type="match status" value="1"/>
</dbReference>
<evidence type="ECO:0000256" key="2">
    <source>
        <dbReference type="ARBA" id="ARBA00022737"/>
    </source>
</evidence>
<evidence type="ECO:0000313" key="6">
    <source>
        <dbReference type="EnsemblPlants" id="LPERR05G08200.1"/>
    </source>
</evidence>
<feature type="compositionally biased region" description="Low complexity" evidence="5">
    <location>
        <begin position="23"/>
        <end position="33"/>
    </location>
</feature>
<dbReference type="InterPro" id="IPR011990">
    <property type="entry name" value="TPR-like_helical_dom_sf"/>
</dbReference>
<dbReference type="Gramene" id="LPERR05G08200.1">
    <property type="protein sequence ID" value="LPERR05G08200.1"/>
    <property type="gene ID" value="LPERR05G08200"/>
</dbReference>
<dbReference type="PANTHER" id="PTHR47447">
    <property type="entry name" value="OS03G0856100 PROTEIN"/>
    <property type="match status" value="1"/>
</dbReference>
<proteinExistence type="inferred from homology"/>
<dbReference type="Gene3D" id="1.25.40.10">
    <property type="entry name" value="Tetratricopeptide repeat domain"/>
    <property type="match status" value="1"/>
</dbReference>
<protein>
    <recommendedName>
        <fullName evidence="8">Pentacotripeptide-repeat region of PRORP domain-containing protein</fullName>
    </recommendedName>
</protein>
<evidence type="ECO:0000256" key="1">
    <source>
        <dbReference type="ARBA" id="ARBA00007626"/>
    </source>
</evidence>